<dbReference type="eggNOG" id="ENOG502RGPX">
    <property type="taxonomic scope" value="Eukaryota"/>
</dbReference>
<proteinExistence type="predicted"/>
<name>D0N8W2_PHYIT</name>
<reference evidence="3" key="1">
    <citation type="journal article" date="2009" name="Nature">
        <title>Genome sequence and analysis of the Irish potato famine pathogen Phytophthora infestans.</title>
        <authorList>
            <consortium name="The Broad Institute Genome Sequencing Platform"/>
            <person name="Haas B.J."/>
            <person name="Kamoun S."/>
            <person name="Zody M.C."/>
            <person name="Jiang R.H."/>
            <person name="Handsaker R.E."/>
            <person name="Cano L.M."/>
            <person name="Grabherr M."/>
            <person name="Kodira C.D."/>
            <person name="Raffaele S."/>
            <person name="Torto-Alalibo T."/>
            <person name="Bozkurt T.O."/>
            <person name="Ah-Fong A.M."/>
            <person name="Alvarado L."/>
            <person name="Anderson V.L."/>
            <person name="Armstrong M.R."/>
            <person name="Avrova A."/>
            <person name="Baxter L."/>
            <person name="Beynon J."/>
            <person name="Boevink P.C."/>
            <person name="Bollmann S.R."/>
            <person name="Bos J.I."/>
            <person name="Bulone V."/>
            <person name="Cai G."/>
            <person name="Cakir C."/>
            <person name="Carrington J.C."/>
            <person name="Chawner M."/>
            <person name="Conti L."/>
            <person name="Costanzo S."/>
            <person name="Ewan R."/>
            <person name="Fahlgren N."/>
            <person name="Fischbach M.A."/>
            <person name="Fugelstad J."/>
            <person name="Gilroy E.M."/>
            <person name="Gnerre S."/>
            <person name="Green P.J."/>
            <person name="Grenville-Briggs L.J."/>
            <person name="Griffith J."/>
            <person name="Grunwald N.J."/>
            <person name="Horn K."/>
            <person name="Horner N.R."/>
            <person name="Hu C.H."/>
            <person name="Huitema E."/>
            <person name="Jeong D.H."/>
            <person name="Jones A.M."/>
            <person name="Jones J.D."/>
            <person name="Jones R.W."/>
            <person name="Karlsson E.K."/>
            <person name="Kunjeti S.G."/>
            <person name="Lamour K."/>
            <person name="Liu Z."/>
            <person name="Ma L."/>
            <person name="Maclean D."/>
            <person name="Chibucos M.C."/>
            <person name="McDonald H."/>
            <person name="McWalters J."/>
            <person name="Meijer H.J."/>
            <person name="Morgan W."/>
            <person name="Morris P.F."/>
            <person name="Munro C.A."/>
            <person name="O'Neill K."/>
            <person name="Ospina-Giraldo M."/>
            <person name="Pinzon A."/>
            <person name="Pritchard L."/>
            <person name="Ramsahoye B."/>
            <person name="Ren Q."/>
            <person name="Restrepo S."/>
            <person name="Roy S."/>
            <person name="Sadanandom A."/>
            <person name="Savidor A."/>
            <person name="Schornack S."/>
            <person name="Schwartz D.C."/>
            <person name="Schumann U.D."/>
            <person name="Schwessinger B."/>
            <person name="Seyer L."/>
            <person name="Sharpe T."/>
            <person name="Silvar C."/>
            <person name="Song J."/>
            <person name="Studholme D.J."/>
            <person name="Sykes S."/>
            <person name="Thines M."/>
            <person name="van de Vondervoort P.J."/>
            <person name="Phuntumart V."/>
            <person name="Wawra S."/>
            <person name="Weide R."/>
            <person name="Win J."/>
            <person name="Young C."/>
            <person name="Zhou S."/>
            <person name="Fry W."/>
            <person name="Meyers B.C."/>
            <person name="van West P."/>
            <person name="Ristaino J."/>
            <person name="Govers F."/>
            <person name="Birch P.R."/>
            <person name="Whisson S.C."/>
            <person name="Judelson H.S."/>
            <person name="Nusbaum C."/>
        </authorList>
    </citation>
    <scope>NUCLEOTIDE SEQUENCE [LARGE SCALE GENOMIC DNA]</scope>
    <source>
        <strain evidence="3">T30-4</strain>
    </source>
</reference>
<keyword evidence="3" id="KW-1185">Reference proteome</keyword>
<accession>D0N8W2</accession>
<evidence type="ECO:0000313" key="2">
    <source>
        <dbReference type="EMBL" id="EEY53997.1"/>
    </source>
</evidence>
<feature type="region of interest" description="Disordered" evidence="1">
    <location>
        <begin position="1"/>
        <end position="81"/>
    </location>
</feature>
<dbReference type="InParanoid" id="D0N8W2"/>
<dbReference type="AlphaFoldDB" id="D0N8W2"/>
<dbReference type="EMBL" id="DS028128">
    <property type="protein sequence ID" value="EEY53997.1"/>
    <property type="molecule type" value="Genomic_DNA"/>
</dbReference>
<feature type="compositionally biased region" description="Basic and acidic residues" evidence="1">
    <location>
        <begin position="9"/>
        <end position="21"/>
    </location>
</feature>
<gene>
    <name evidence="2" type="ORF">PITG_07682</name>
</gene>
<protein>
    <submittedName>
        <fullName evidence="2">Uncharacterized protein</fullName>
    </submittedName>
</protein>
<dbReference type="PANTHER" id="PTHR33129">
    <property type="entry name" value="PROTEIN KINASE DOMAIN-CONTAINING PROTEIN-RELATED"/>
    <property type="match status" value="1"/>
</dbReference>
<feature type="compositionally biased region" description="Basic and acidic residues" evidence="1">
    <location>
        <begin position="43"/>
        <end position="81"/>
    </location>
</feature>
<dbReference type="OrthoDB" id="128201at2759"/>
<dbReference type="GeneID" id="9462798"/>
<organism evidence="2 3">
    <name type="scientific">Phytophthora infestans (strain T30-4)</name>
    <name type="common">Potato late blight agent</name>
    <dbReference type="NCBI Taxonomy" id="403677"/>
    <lineage>
        <taxon>Eukaryota</taxon>
        <taxon>Sar</taxon>
        <taxon>Stramenopiles</taxon>
        <taxon>Oomycota</taxon>
        <taxon>Peronosporomycetes</taxon>
        <taxon>Peronosporales</taxon>
        <taxon>Peronosporaceae</taxon>
        <taxon>Phytophthora</taxon>
    </lineage>
</organism>
<sequence>MPFSSDSDDDRRKGKKNKEFHVNPSGNPKYASNSPRKGKLASRKIEINKKRSHVEAFKENEDKGDQQEEDKRVDDDDEQGADHDLAERIAPAEENSPAVSGKEDNFDVEIRCKVPDVPLVTKYRGGEFYFVRACYKSYYVMVEDLLLKDGKECVTVTGTPGIGTSIFYAYFLERFKKANPTWTIIASAHTPEAGVTSLAVFEPGSNTPPNGCVYKPKREMAEGKLQLAASVLGYSISDDEMEERFWNFGGVARNCFLLEREEVVLTIQDLTKPIQQITNRGHLENLLTNRINTTTNHDFLYYEPIGDGRLVETKLVSEMVCKKLSERLLGVIDGRMNEVKGLLDGIPPAASLRGSMFEAKAHAKLRDGLKLKVLELKAQGVSTVNTRQKRETFDIEQSDPVDDFEHSALSSLLLNKGPYHQPKSKTMESIDGFYFPKTPGSTTATPSMNTTNRRILFFQMTVSKTHPVRAFGIIYVLDRLGLLELVKANPKRAALVFMVPQSGMKDFERQNVISDEVLPHSIKDIKGIGPATASLLFTGKAVIYNGYISSTNDDKY</sequence>
<dbReference type="HOGENOM" id="CLU_580724_0_0_1"/>
<evidence type="ECO:0000313" key="3">
    <source>
        <dbReference type="Proteomes" id="UP000006643"/>
    </source>
</evidence>
<dbReference type="PANTHER" id="PTHR33129:SF1">
    <property type="entry name" value="ATP-BINDING PROTEIN"/>
    <property type="match status" value="1"/>
</dbReference>
<dbReference type="KEGG" id="pif:PITG_07682"/>
<evidence type="ECO:0000256" key="1">
    <source>
        <dbReference type="SAM" id="MobiDB-lite"/>
    </source>
</evidence>
<dbReference type="RefSeq" id="XP_002904628.1">
    <property type="nucleotide sequence ID" value="XM_002904582.1"/>
</dbReference>
<dbReference type="Proteomes" id="UP000006643">
    <property type="component" value="Unassembled WGS sequence"/>
</dbReference>
<dbReference type="VEuPathDB" id="FungiDB:PITG_07682"/>
<feature type="compositionally biased region" description="Polar residues" evidence="1">
    <location>
        <begin position="24"/>
        <end position="35"/>
    </location>
</feature>
<dbReference type="InterPro" id="IPR052980">
    <property type="entry name" value="Crinkler_effector"/>
</dbReference>